<sequence>MTKLEQEKYLIDQNVVKQQEEISIQIYNLQSKSAALGQQRESNKQTQSLFTTNKLKDEKKIFYLASNNFIKMKKEEAFKILEKDQSKILHEKKKIDQQIKDLLQKLSKMKPYIELLDFEIQEMLIEYVKDNEDMDED</sequence>
<dbReference type="RefSeq" id="XP_001023214.2">
    <property type="nucleotide sequence ID" value="XM_001023214.3"/>
</dbReference>
<dbReference type="Proteomes" id="UP000009168">
    <property type="component" value="Unassembled WGS sequence"/>
</dbReference>
<name>I7MHH1_TETTS</name>
<evidence type="ECO:0000313" key="1">
    <source>
        <dbReference type="EMBL" id="EAS02969.2"/>
    </source>
</evidence>
<dbReference type="HOGENOM" id="CLU_1869273_0_0_1"/>
<reference evidence="2" key="1">
    <citation type="journal article" date="2006" name="PLoS Biol.">
        <title>Macronuclear genome sequence of the ciliate Tetrahymena thermophila, a model eukaryote.</title>
        <authorList>
            <person name="Eisen J.A."/>
            <person name="Coyne R.S."/>
            <person name="Wu M."/>
            <person name="Wu D."/>
            <person name="Thiagarajan M."/>
            <person name="Wortman J.R."/>
            <person name="Badger J.H."/>
            <person name="Ren Q."/>
            <person name="Amedeo P."/>
            <person name="Jones K.M."/>
            <person name="Tallon L.J."/>
            <person name="Delcher A.L."/>
            <person name="Salzberg S.L."/>
            <person name="Silva J.C."/>
            <person name="Haas B.J."/>
            <person name="Majoros W.H."/>
            <person name="Farzad M."/>
            <person name="Carlton J.M."/>
            <person name="Smith R.K. Jr."/>
            <person name="Garg J."/>
            <person name="Pearlman R.E."/>
            <person name="Karrer K.M."/>
            <person name="Sun L."/>
            <person name="Manning G."/>
            <person name="Elde N.C."/>
            <person name="Turkewitz A.P."/>
            <person name="Asai D.J."/>
            <person name="Wilkes D.E."/>
            <person name="Wang Y."/>
            <person name="Cai H."/>
            <person name="Collins K."/>
            <person name="Stewart B.A."/>
            <person name="Lee S.R."/>
            <person name="Wilamowska K."/>
            <person name="Weinberg Z."/>
            <person name="Ruzzo W.L."/>
            <person name="Wloga D."/>
            <person name="Gaertig J."/>
            <person name="Frankel J."/>
            <person name="Tsao C.-C."/>
            <person name="Gorovsky M.A."/>
            <person name="Keeling P.J."/>
            <person name="Waller R.F."/>
            <person name="Patron N.J."/>
            <person name="Cherry J.M."/>
            <person name="Stover N.A."/>
            <person name="Krieger C.J."/>
            <person name="del Toro C."/>
            <person name="Ryder H.F."/>
            <person name="Williamson S.C."/>
            <person name="Barbeau R.A."/>
            <person name="Hamilton E.P."/>
            <person name="Orias E."/>
        </authorList>
    </citation>
    <scope>NUCLEOTIDE SEQUENCE [LARGE SCALE GENOMIC DNA]</scope>
    <source>
        <strain evidence="2">SB210</strain>
    </source>
</reference>
<gene>
    <name evidence="1" type="ORF">TTHERM_00494210</name>
</gene>
<accession>I7MHH1</accession>
<dbReference type="EMBL" id="GG662512">
    <property type="protein sequence ID" value="EAS02969.2"/>
    <property type="molecule type" value="Genomic_DNA"/>
</dbReference>
<keyword evidence="2" id="KW-1185">Reference proteome</keyword>
<dbReference type="InParanoid" id="I7MHH1"/>
<evidence type="ECO:0000313" key="2">
    <source>
        <dbReference type="Proteomes" id="UP000009168"/>
    </source>
</evidence>
<dbReference type="AlphaFoldDB" id="I7MHH1"/>
<evidence type="ECO:0008006" key="3">
    <source>
        <dbReference type="Google" id="ProtNLM"/>
    </source>
</evidence>
<dbReference type="SUPFAM" id="SSF46579">
    <property type="entry name" value="Prefoldin"/>
    <property type="match status" value="1"/>
</dbReference>
<dbReference type="GeneID" id="7831726"/>
<proteinExistence type="predicted"/>
<dbReference type="KEGG" id="tet:TTHERM_00494210"/>
<protein>
    <recommendedName>
        <fullName evidence="3">Prefoldin subunit</fullName>
    </recommendedName>
</protein>
<organism evidence="1 2">
    <name type="scientific">Tetrahymena thermophila (strain SB210)</name>
    <dbReference type="NCBI Taxonomy" id="312017"/>
    <lineage>
        <taxon>Eukaryota</taxon>
        <taxon>Sar</taxon>
        <taxon>Alveolata</taxon>
        <taxon>Ciliophora</taxon>
        <taxon>Intramacronucleata</taxon>
        <taxon>Oligohymenophorea</taxon>
        <taxon>Hymenostomatida</taxon>
        <taxon>Tetrahymenina</taxon>
        <taxon>Tetrahymenidae</taxon>
        <taxon>Tetrahymena</taxon>
    </lineage>
</organism>